<organism evidence="2 3">
    <name type="scientific">Grouper iridovirus</name>
    <dbReference type="NCBI Taxonomy" id="127569"/>
    <lineage>
        <taxon>Viruses</taxon>
        <taxon>Varidnaviria</taxon>
        <taxon>Bamfordvirae</taxon>
        <taxon>Nucleocytoviricota</taxon>
        <taxon>Megaviricetes</taxon>
        <taxon>Pimascovirales</taxon>
        <taxon>Pimascovirales incertae sedis</taxon>
        <taxon>Iridoviridae</taxon>
        <taxon>Alphairidovirinae</taxon>
        <taxon>Ranavirus</taxon>
        <taxon>Ranavirus epinephelus1</taxon>
        <taxon>Singapore grouper iridovirus</taxon>
    </lineage>
</organism>
<dbReference type="EMBL" id="AY666015">
    <property type="protein sequence ID" value="AAV91058.1"/>
    <property type="molecule type" value="Genomic_DNA"/>
</dbReference>
<dbReference type="InterPro" id="IPR050365">
    <property type="entry name" value="TIM50"/>
</dbReference>
<dbReference type="SMART" id="SM00577">
    <property type="entry name" value="CPDc"/>
    <property type="match status" value="1"/>
</dbReference>
<dbReference type="Pfam" id="PF03031">
    <property type="entry name" value="NIF"/>
    <property type="match status" value="1"/>
</dbReference>
<protein>
    <recommendedName>
        <fullName evidence="1">FCP1 homology domain-containing protein</fullName>
    </recommendedName>
</protein>
<name>Q5GAI5_9VIRU</name>
<reference evidence="2 3" key="1">
    <citation type="journal article" date="2005" name="J. Virol.">
        <title>Complete genome sequence of the grouper iridovirus and comparison of genomic organization with those of other iridoviruses.</title>
        <authorList>
            <person name="Tsai C.T."/>
            <person name="Ting J.W."/>
            <person name="Wu M.H."/>
            <person name="Wu M.F."/>
            <person name="Guo I.C."/>
            <person name="Chang C.Y."/>
        </authorList>
    </citation>
    <scope>NUCLEOTIDE SEQUENCE [LARGE SCALE GENOMIC DNA]</scope>
</reference>
<accession>Q5GAI5</accession>
<dbReference type="SUPFAM" id="SSF56784">
    <property type="entry name" value="HAD-like"/>
    <property type="match status" value="1"/>
</dbReference>
<dbReference type="PANTHER" id="PTHR12210">
    <property type="entry name" value="DULLARD PROTEIN PHOSPHATASE"/>
    <property type="match status" value="1"/>
</dbReference>
<proteinExistence type="predicted"/>
<evidence type="ECO:0000313" key="3">
    <source>
        <dbReference type="Proteomes" id="UP000102282"/>
    </source>
</evidence>
<dbReference type="PROSITE" id="PS50969">
    <property type="entry name" value="FCP1"/>
    <property type="match status" value="1"/>
</dbReference>
<feature type="domain" description="FCP1 homology" evidence="1">
    <location>
        <begin position="1"/>
        <end position="201"/>
    </location>
</feature>
<dbReference type="InterPro" id="IPR023214">
    <property type="entry name" value="HAD_sf"/>
</dbReference>
<dbReference type="Gene3D" id="3.40.50.1000">
    <property type="entry name" value="HAD superfamily/HAD-like"/>
    <property type="match status" value="1"/>
</dbReference>
<evidence type="ECO:0000259" key="1">
    <source>
        <dbReference type="PROSITE" id="PS50969"/>
    </source>
</evidence>
<dbReference type="InterPro" id="IPR036412">
    <property type="entry name" value="HAD-like_sf"/>
</dbReference>
<sequence length="204" mass="23319">MAVFLDLDETLIHSVSVRRLGWVEEPYPKLDFTVEERGVLSAVLSSGKPRTDSMRKKLSYRLSAYKRTVIPGFIICWRPNVRWFLNNLFLRGYSINVWTAASEEYAKDVVKALGLSRYNLNIVLSASDSVTKSYKRLTLLVSLGVVDYPLKKMVIVDDREDVKAQQPGRCVRIRPFKIPNTFTPCDERAEFGRVLGKISDLLDN</sequence>
<gene>
    <name evidence="2" type="ORF">GIV31</name>
</gene>
<dbReference type="InterPro" id="IPR004274">
    <property type="entry name" value="FCP1_dom"/>
</dbReference>
<evidence type="ECO:0000313" key="2">
    <source>
        <dbReference type="EMBL" id="AAV91058.1"/>
    </source>
</evidence>
<dbReference type="Proteomes" id="UP000102282">
    <property type="component" value="Genome"/>
</dbReference>